<name>A0A8H8DG08_9FUNG</name>
<feature type="non-terminal residue" evidence="2">
    <location>
        <position position="1"/>
    </location>
</feature>
<evidence type="ECO:0008006" key="4">
    <source>
        <dbReference type="Google" id="ProtNLM"/>
    </source>
</evidence>
<feature type="compositionally biased region" description="Basic and acidic residues" evidence="1">
    <location>
        <begin position="1"/>
        <end position="14"/>
    </location>
</feature>
<evidence type="ECO:0000313" key="3">
    <source>
        <dbReference type="Proteomes" id="UP000673691"/>
    </source>
</evidence>
<feature type="region of interest" description="Disordered" evidence="1">
    <location>
        <begin position="382"/>
        <end position="494"/>
    </location>
</feature>
<dbReference type="AlphaFoldDB" id="A0A8H8DG08"/>
<protein>
    <recommendedName>
        <fullName evidence="4">DH domain-containing protein</fullName>
    </recommendedName>
</protein>
<accession>A0A8H8DG08</accession>
<evidence type="ECO:0000256" key="1">
    <source>
        <dbReference type="SAM" id="MobiDB-lite"/>
    </source>
</evidence>
<comment type="caution">
    <text evidence="2">The sequence shown here is derived from an EMBL/GenBank/DDBJ whole genome shotgun (WGS) entry which is preliminary data.</text>
</comment>
<dbReference type="EMBL" id="JAEFCI010010389">
    <property type="protein sequence ID" value="KAG5457239.1"/>
    <property type="molecule type" value="Genomic_DNA"/>
</dbReference>
<reference evidence="2 3" key="1">
    <citation type="journal article" name="Sci. Rep.">
        <title>Genome-scale phylogenetic analyses confirm Olpidium as the closest living zoosporic fungus to the non-flagellated, terrestrial fungi.</title>
        <authorList>
            <person name="Chang Y."/>
            <person name="Rochon D."/>
            <person name="Sekimoto S."/>
            <person name="Wang Y."/>
            <person name="Chovatia M."/>
            <person name="Sandor L."/>
            <person name="Salamov A."/>
            <person name="Grigoriev I.V."/>
            <person name="Stajich J.E."/>
            <person name="Spatafora J.W."/>
        </authorList>
    </citation>
    <scope>NUCLEOTIDE SEQUENCE [LARGE SCALE GENOMIC DNA]</scope>
    <source>
        <strain evidence="2">S191</strain>
    </source>
</reference>
<feature type="compositionally biased region" description="Basic and acidic residues" evidence="1">
    <location>
        <begin position="44"/>
        <end position="61"/>
    </location>
</feature>
<sequence length="678" mass="72958">TGKERERERKKEDVALSLPPPPPRLPPFPEVRALAQSWRRRGRGREIEKRETEWRRIEERRGRRPGARVPVAAATTAAPSAKPSHHRLAPLSKDSPLLRGMVAVASEHLVVQYETLQHQTLHAKHGARTPAPFVGKAPHPLDRLSQVPQDVLAPRPAFLPVRRCRPGRRPRKPRRRFVPVLEEPGPARHEAPRRRVSGAVRLVVAVRLVYRATTQPSSAVVPEAPTATAGGKARPASGPSAFPPAPDEPPELRVGEPEDPGGCSEAWFTDAESEAEPPKSTQGVARAASCLGARELPQRKLSVNWEVASGRRKSTTAIVDQVAIETAAAGSSPPRCKGDPPDVIARPDLPNCPFRILCRIGSKIRDVASKHRERSASISHISLPDDLVGGGTPTAERTRAEAGHAGLSDRAAKRAGRTRLWAFTSPRSDRRRAGGPGPSRKDSGYASNSSKSPITPPSSPFAKIGKPSNRVLSFSAETGPPKASAKLPPARSDSLRSMHSLAGVVPTDVPPELKARYALRKFIAHEMTTKESNYARNLRELAEVFQGPLAEASARAASAVSRQQARRSSVVKCAGGCPSRCLCKYLHIGCSPAPAESAGAFRSAPSLSPPRPGPQAADFGPKPLPPAFAAPAALGSFADSGLKNPRAMPEWVNKLHATSTELAGDLKEVYRYWTHAES</sequence>
<feature type="region of interest" description="Disordered" evidence="1">
    <location>
        <begin position="599"/>
        <end position="622"/>
    </location>
</feature>
<evidence type="ECO:0000313" key="2">
    <source>
        <dbReference type="EMBL" id="KAG5457239.1"/>
    </source>
</evidence>
<gene>
    <name evidence="2" type="ORF">BJ554DRAFT_2800</name>
</gene>
<organism evidence="2 3">
    <name type="scientific">Olpidium bornovanus</name>
    <dbReference type="NCBI Taxonomy" id="278681"/>
    <lineage>
        <taxon>Eukaryota</taxon>
        <taxon>Fungi</taxon>
        <taxon>Fungi incertae sedis</taxon>
        <taxon>Olpidiomycota</taxon>
        <taxon>Olpidiomycotina</taxon>
        <taxon>Olpidiomycetes</taxon>
        <taxon>Olpidiales</taxon>
        <taxon>Olpidiaceae</taxon>
        <taxon>Olpidium</taxon>
    </lineage>
</organism>
<feature type="compositionally biased region" description="Pro residues" evidence="1">
    <location>
        <begin position="18"/>
        <end position="29"/>
    </location>
</feature>
<keyword evidence="3" id="KW-1185">Reference proteome</keyword>
<feature type="region of interest" description="Disordered" evidence="1">
    <location>
        <begin position="1"/>
        <end position="70"/>
    </location>
</feature>
<dbReference type="Proteomes" id="UP000673691">
    <property type="component" value="Unassembled WGS sequence"/>
</dbReference>
<feature type="region of interest" description="Disordered" evidence="1">
    <location>
        <begin position="214"/>
        <end position="283"/>
    </location>
</feature>
<feature type="non-terminal residue" evidence="2">
    <location>
        <position position="678"/>
    </location>
</feature>
<proteinExistence type="predicted"/>